<organism evidence="3 4">
    <name type="scientific">Clostridium faecium</name>
    <dbReference type="NCBI Taxonomy" id="2762223"/>
    <lineage>
        <taxon>Bacteria</taxon>
        <taxon>Bacillati</taxon>
        <taxon>Bacillota</taxon>
        <taxon>Clostridia</taxon>
        <taxon>Eubacteriales</taxon>
        <taxon>Clostridiaceae</taxon>
        <taxon>Clostridium</taxon>
    </lineage>
</organism>
<sequence>MNIGTIIRMNRKKRGMTLNELSKKSGVSLSFISDIENGRRLPGLEKSKAIADALSIDVKLINQDIASILNEITYDIESITDPNINAIVRASKYLNPDQCLELRKLAERLYPFAFIDIK</sequence>
<name>A0ABR8YNR5_9CLOT</name>
<dbReference type="EMBL" id="JACSQB010000018">
    <property type="protein sequence ID" value="MBD8045831.1"/>
    <property type="molecule type" value="Genomic_DNA"/>
</dbReference>
<keyword evidence="4" id="KW-1185">Reference proteome</keyword>
<evidence type="ECO:0000256" key="1">
    <source>
        <dbReference type="ARBA" id="ARBA00023125"/>
    </source>
</evidence>
<dbReference type="PANTHER" id="PTHR46797">
    <property type="entry name" value="HTH-TYPE TRANSCRIPTIONAL REGULATOR"/>
    <property type="match status" value="1"/>
</dbReference>
<dbReference type="PANTHER" id="PTHR46797:SF1">
    <property type="entry name" value="METHYLPHOSPHONATE SYNTHASE"/>
    <property type="match status" value="1"/>
</dbReference>
<reference evidence="3 4" key="1">
    <citation type="submission" date="2020-08" db="EMBL/GenBank/DDBJ databases">
        <title>A Genomic Blueprint of the Chicken Gut Microbiome.</title>
        <authorList>
            <person name="Gilroy R."/>
            <person name="Ravi A."/>
            <person name="Getino M."/>
            <person name="Pursley I."/>
            <person name="Horton D.L."/>
            <person name="Alikhan N.-F."/>
            <person name="Baker D."/>
            <person name="Gharbi K."/>
            <person name="Hall N."/>
            <person name="Watson M."/>
            <person name="Adriaenssens E.M."/>
            <person name="Foster-Nyarko E."/>
            <person name="Jarju S."/>
            <person name="Secka A."/>
            <person name="Antonio M."/>
            <person name="Oren A."/>
            <person name="Chaudhuri R."/>
            <person name="La Ragione R.M."/>
            <person name="Hildebrand F."/>
            <person name="Pallen M.J."/>
        </authorList>
    </citation>
    <scope>NUCLEOTIDE SEQUENCE [LARGE SCALE GENOMIC DNA]</scope>
    <source>
        <strain evidence="3 4">N37</strain>
    </source>
</reference>
<feature type="domain" description="HTH cro/C1-type" evidence="2">
    <location>
        <begin position="7"/>
        <end position="61"/>
    </location>
</feature>
<dbReference type="InterPro" id="IPR001387">
    <property type="entry name" value="Cro/C1-type_HTH"/>
</dbReference>
<dbReference type="SMART" id="SM00530">
    <property type="entry name" value="HTH_XRE"/>
    <property type="match status" value="1"/>
</dbReference>
<evidence type="ECO:0000313" key="4">
    <source>
        <dbReference type="Proteomes" id="UP000627166"/>
    </source>
</evidence>
<dbReference type="Proteomes" id="UP000627166">
    <property type="component" value="Unassembled WGS sequence"/>
</dbReference>
<dbReference type="Pfam" id="PF01381">
    <property type="entry name" value="HTH_3"/>
    <property type="match status" value="1"/>
</dbReference>
<dbReference type="CDD" id="cd00093">
    <property type="entry name" value="HTH_XRE"/>
    <property type="match status" value="1"/>
</dbReference>
<comment type="caution">
    <text evidence="3">The sequence shown here is derived from an EMBL/GenBank/DDBJ whole genome shotgun (WGS) entry which is preliminary data.</text>
</comment>
<protein>
    <submittedName>
        <fullName evidence="3">Helix-turn-helix transcriptional regulator</fullName>
    </submittedName>
</protein>
<dbReference type="InterPro" id="IPR050807">
    <property type="entry name" value="TransReg_Diox_bact_type"/>
</dbReference>
<dbReference type="InterPro" id="IPR010982">
    <property type="entry name" value="Lambda_DNA-bd_dom_sf"/>
</dbReference>
<dbReference type="RefSeq" id="WP_191738805.1">
    <property type="nucleotide sequence ID" value="NZ_JACSQB010000018.1"/>
</dbReference>
<evidence type="ECO:0000259" key="2">
    <source>
        <dbReference type="PROSITE" id="PS50943"/>
    </source>
</evidence>
<gene>
    <name evidence="3" type="ORF">H9637_02045</name>
</gene>
<keyword evidence="1" id="KW-0238">DNA-binding</keyword>
<dbReference type="Gene3D" id="1.10.260.40">
    <property type="entry name" value="lambda repressor-like DNA-binding domains"/>
    <property type="match status" value="1"/>
</dbReference>
<dbReference type="SUPFAM" id="SSF47413">
    <property type="entry name" value="lambda repressor-like DNA-binding domains"/>
    <property type="match status" value="1"/>
</dbReference>
<dbReference type="PROSITE" id="PS50943">
    <property type="entry name" value="HTH_CROC1"/>
    <property type="match status" value="1"/>
</dbReference>
<evidence type="ECO:0000313" key="3">
    <source>
        <dbReference type="EMBL" id="MBD8045831.1"/>
    </source>
</evidence>
<accession>A0ABR8YNR5</accession>
<proteinExistence type="predicted"/>